<keyword evidence="1" id="KW-0812">Transmembrane</keyword>
<dbReference type="InterPro" id="IPR046062">
    <property type="entry name" value="DUF6020"/>
</dbReference>
<dbReference type="EMBL" id="DWYY01000131">
    <property type="protein sequence ID" value="HJA93828.1"/>
    <property type="molecule type" value="Genomic_DNA"/>
</dbReference>
<keyword evidence="1" id="KW-0472">Membrane</keyword>
<dbReference type="Pfam" id="PF19484">
    <property type="entry name" value="DUF6020"/>
    <property type="match status" value="1"/>
</dbReference>
<feature type="transmembrane region" description="Helical" evidence="1">
    <location>
        <begin position="260"/>
        <end position="279"/>
    </location>
</feature>
<reference evidence="2" key="1">
    <citation type="journal article" date="2021" name="PeerJ">
        <title>Extensive microbial diversity within the chicken gut microbiome revealed by metagenomics and culture.</title>
        <authorList>
            <person name="Gilroy R."/>
            <person name="Ravi A."/>
            <person name="Getino M."/>
            <person name="Pursley I."/>
            <person name="Horton D.L."/>
            <person name="Alikhan N.F."/>
            <person name="Baker D."/>
            <person name="Gharbi K."/>
            <person name="Hall N."/>
            <person name="Watson M."/>
            <person name="Adriaenssens E.M."/>
            <person name="Foster-Nyarko E."/>
            <person name="Jarju S."/>
            <person name="Secka A."/>
            <person name="Antonio M."/>
            <person name="Oren A."/>
            <person name="Chaudhuri R.R."/>
            <person name="La Ragione R."/>
            <person name="Hildebrand F."/>
            <person name="Pallen M.J."/>
        </authorList>
    </citation>
    <scope>NUCLEOTIDE SEQUENCE</scope>
    <source>
        <strain evidence="2">CHK179-7159</strain>
    </source>
</reference>
<comment type="caution">
    <text evidence="2">The sequence shown here is derived from an EMBL/GenBank/DDBJ whole genome shotgun (WGS) entry which is preliminary data.</text>
</comment>
<evidence type="ECO:0000256" key="1">
    <source>
        <dbReference type="SAM" id="Phobius"/>
    </source>
</evidence>
<feature type="transmembrane region" description="Helical" evidence="1">
    <location>
        <begin position="285"/>
        <end position="302"/>
    </location>
</feature>
<sequence>MTEKRKSQKILTGLEAWFASFALTRICGLETTSIFTLLFFILCFQVFLLEAEKEREGLLSKDGRSMVLSLSARRRRTASFALGLFYTLLCLARMHDVLTEGLSNPLFWAVSLLMSAAGLFFLFFYCVRLLFFYLEKRALRIGSFKNPHLQDQKLPLQMKLLLPVILFGCWLPWFLYNFPGVMTPDSLSQYSQAMGLSAYSDHHPFAHTLLIRLFLSLGMALFHNVYAAIACYTIFQMVLMDLILCYCLCVLYRYGAGKKLCLLFLIFYACVPYNGSFAVTMWKDVPFSGFLLLFALSIWQLLHLTASNDSRNGDRQASRTVSVLKKKPILLLRLLLSGLLVCLFRSNGLYVFLLTAPFLLLIVRREWKLLLTGVLAVAALALCIKGPVYDVLGVAKPAFSESLSIPAQQIARVVYEGRKLTQEQIDLLDRTVDYASIADYYQPELSDPVKALIQYGDPEYLETHKAEYLKLWLQLGLRYPFDYINAFIDQTWGYWFPGEPGLTVNEGISPNDLGLTSQSVLSGTAAWKVVEILNKLYTIFPLYGLLYSIGSFTWAALFLCANCALNGRRRNCLLFVPYFALILTLCLAAPVAGDLRYAYPLILAMPLLLCAGLEVPDRAAGQRA</sequence>
<evidence type="ECO:0000313" key="2">
    <source>
        <dbReference type="EMBL" id="HJA93828.1"/>
    </source>
</evidence>
<feature type="transmembrane region" description="Helical" evidence="1">
    <location>
        <begin position="77"/>
        <end position="94"/>
    </location>
</feature>
<evidence type="ECO:0000313" key="3">
    <source>
        <dbReference type="Proteomes" id="UP000886858"/>
    </source>
</evidence>
<dbReference type="AlphaFoldDB" id="A0A9D2I954"/>
<feature type="transmembrane region" description="Helical" evidence="1">
    <location>
        <begin position="323"/>
        <end position="341"/>
    </location>
</feature>
<feature type="transmembrane region" description="Helical" evidence="1">
    <location>
        <begin position="545"/>
        <end position="565"/>
    </location>
</feature>
<name>A0A9D2I954_9FIRM</name>
<gene>
    <name evidence="2" type="ORF">H9717_12075</name>
</gene>
<protein>
    <submittedName>
        <fullName evidence="2">Uncharacterized protein</fullName>
    </submittedName>
</protein>
<feature type="transmembrane region" description="Helical" evidence="1">
    <location>
        <begin position="572"/>
        <end position="591"/>
    </location>
</feature>
<keyword evidence="1" id="KW-1133">Transmembrane helix</keyword>
<feature type="transmembrane region" description="Helical" evidence="1">
    <location>
        <begin position="597"/>
        <end position="615"/>
    </location>
</feature>
<feature type="transmembrane region" description="Helical" evidence="1">
    <location>
        <begin position="106"/>
        <end position="134"/>
    </location>
</feature>
<feature type="transmembrane region" description="Helical" evidence="1">
    <location>
        <begin position="225"/>
        <end position="248"/>
    </location>
</feature>
<feature type="transmembrane region" description="Helical" evidence="1">
    <location>
        <begin position="154"/>
        <end position="176"/>
    </location>
</feature>
<accession>A0A9D2I954</accession>
<organism evidence="2 3">
    <name type="scientific">Candidatus Eisenbergiella merdipullorum</name>
    <dbReference type="NCBI Taxonomy" id="2838553"/>
    <lineage>
        <taxon>Bacteria</taxon>
        <taxon>Bacillati</taxon>
        <taxon>Bacillota</taxon>
        <taxon>Clostridia</taxon>
        <taxon>Lachnospirales</taxon>
        <taxon>Lachnospiraceae</taxon>
        <taxon>Eisenbergiella</taxon>
    </lineage>
</organism>
<reference evidence="2" key="2">
    <citation type="submission" date="2021-04" db="EMBL/GenBank/DDBJ databases">
        <authorList>
            <person name="Gilroy R."/>
        </authorList>
    </citation>
    <scope>NUCLEOTIDE SEQUENCE</scope>
    <source>
        <strain evidence="2">CHK179-7159</strain>
    </source>
</reference>
<proteinExistence type="predicted"/>
<dbReference type="Proteomes" id="UP000886858">
    <property type="component" value="Unassembled WGS sequence"/>
</dbReference>